<evidence type="ECO:0000256" key="11">
    <source>
        <dbReference type="ARBA" id="ARBA00038000"/>
    </source>
</evidence>
<keyword evidence="17" id="KW-1185">Reference proteome</keyword>
<dbReference type="Gene3D" id="3.30.190.20">
    <property type="match status" value="1"/>
</dbReference>
<dbReference type="Gene3D" id="3.40.50.300">
    <property type="entry name" value="P-loop containing nucleotide triphosphate hydrolases"/>
    <property type="match status" value="3"/>
</dbReference>
<dbReference type="OrthoDB" id="9809851at2"/>
<evidence type="ECO:0000256" key="2">
    <source>
        <dbReference type="ARBA" id="ARBA00022490"/>
    </source>
</evidence>
<reference evidence="16 17" key="1">
    <citation type="journal article" date="2016" name="Front. Microbiol.">
        <title>Fuerstia marisgermanicae gen. nov., sp. nov., an Unusual Member of the Phylum Planctomycetes from the German Wadden Sea.</title>
        <authorList>
            <person name="Kohn T."/>
            <person name="Heuer A."/>
            <person name="Jogler M."/>
            <person name="Vollmers J."/>
            <person name="Boedeker C."/>
            <person name="Bunk B."/>
            <person name="Rast P."/>
            <person name="Borchert D."/>
            <person name="Glockner I."/>
            <person name="Freese H.M."/>
            <person name="Klenk H.P."/>
            <person name="Overmann J."/>
            <person name="Kaster A.K."/>
            <person name="Rohde M."/>
            <person name="Wiegand S."/>
            <person name="Jogler C."/>
        </authorList>
    </citation>
    <scope>NUCLEOTIDE SEQUENCE [LARGE SCALE GENOMIC DNA]</scope>
    <source>
        <strain evidence="16 17">NH11</strain>
    </source>
</reference>
<keyword evidence="2" id="KW-0963">Cytoplasm</keyword>
<dbReference type="RefSeq" id="WP_077024415.1">
    <property type="nucleotide sequence ID" value="NZ_CP017641.1"/>
</dbReference>
<dbReference type="GO" id="GO:0003677">
    <property type="term" value="F:DNA binding"/>
    <property type="evidence" value="ECO:0007669"/>
    <property type="project" value="UniProtKB-KW"/>
</dbReference>
<comment type="subcellular location">
    <subcellularLocation>
        <location evidence="1">Cytoplasm</location>
    </subcellularLocation>
</comment>
<evidence type="ECO:0000256" key="8">
    <source>
        <dbReference type="ARBA" id="ARBA00022881"/>
    </source>
</evidence>
<gene>
    <name evidence="16" type="primary">uvrA_2</name>
    <name evidence="16" type="ORF">Fuma_02462</name>
</gene>
<evidence type="ECO:0000256" key="13">
    <source>
        <dbReference type="ARBA" id="ARBA00042156"/>
    </source>
</evidence>
<dbReference type="STRING" id="1891926.Fuma_02462"/>
<keyword evidence="9" id="KW-0238">DNA-binding</keyword>
<dbReference type="PANTHER" id="PTHR43152:SF1">
    <property type="entry name" value="UVRA PROTEIN"/>
    <property type="match status" value="1"/>
</dbReference>
<evidence type="ECO:0000313" key="16">
    <source>
        <dbReference type="EMBL" id="APZ92850.1"/>
    </source>
</evidence>
<dbReference type="EMBL" id="CP017641">
    <property type="protein sequence ID" value="APZ92850.1"/>
    <property type="molecule type" value="Genomic_DNA"/>
</dbReference>
<dbReference type="Proteomes" id="UP000187735">
    <property type="component" value="Chromosome"/>
</dbReference>
<keyword evidence="7" id="KW-0067">ATP-binding</keyword>
<evidence type="ECO:0000259" key="15">
    <source>
        <dbReference type="PROSITE" id="PS50893"/>
    </source>
</evidence>
<keyword evidence="3" id="KW-0677">Repeat</keyword>
<dbReference type="GO" id="GO:0005524">
    <property type="term" value="F:ATP binding"/>
    <property type="evidence" value="ECO:0007669"/>
    <property type="project" value="UniProtKB-KW"/>
</dbReference>
<dbReference type="GO" id="GO:0004518">
    <property type="term" value="F:nuclease activity"/>
    <property type="evidence" value="ECO:0007669"/>
    <property type="project" value="UniProtKB-KW"/>
</dbReference>
<evidence type="ECO:0000256" key="14">
    <source>
        <dbReference type="SAM" id="MobiDB-lite"/>
    </source>
</evidence>
<dbReference type="PANTHER" id="PTHR43152">
    <property type="entry name" value="UVRABC SYSTEM PROTEIN A"/>
    <property type="match status" value="1"/>
</dbReference>
<evidence type="ECO:0000256" key="6">
    <source>
        <dbReference type="ARBA" id="ARBA00022769"/>
    </source>
</evidence>
<dbReference type="InterPro" id="IPR017871">
    <property type="entry name" value="ABC_transporter-like_CS"/>
</dbReference>
<dbReference type="PROSITE" id="PS00211">
    <property type="entry name" value="ABC_TRANSPORTER_1"/>
    <property type="match status" value="2"/>
</dbReference>
<evidence type="ECO:0000256" key="7">
    <source>
        <dbReference type="ARBA" id="ARBA00022840"/>
    </source>
</evidence>
<feature type="compositionally biased region" description="Polar residues" evidence="14">
    <location>
        <begin position="561"/>
        <end position="571"/>
    </location>
</feature>
<organism evidence="16 17">
    <name type="scientific">Fuerstiella marisgermanici</name>
    <dbReference type="NCBI Taxonomy" id="1891926"/>
    <lineage>
        <taxon>Bacteria</taxon>
        <taxon>Pseudomonadati</taxon>
        <taxon>Planctomycetota</taxon>
        <taxon>Planctomycetia</taxon>
        <taxon>Planctomycetales</taxon>
        <taxon>Planctomycetaceae</taxon>
        <taxon>Fuerstiella</taxon>
    </lineage>
</organism>
<proteinExistence type="inferred from homology"/>
<evidence type="ECO:0000256" key="3">
    <source>
        <dbReference type="ARBA" id="ARBA00022737"/>
    </source>
</evidence>
<dbReference type="InterPro" id="IPR041102">
    <property type="entry name" value="UvrA_inter"/>
</dbReference>
<feature type="compositionally biased region" description="Polar residues" evidence="14">
    <location>
        <begin position="532"/>
        <end position="548"/>
    </location>
</feature>
<evidence type="ECO:0000256" key="1">
    <source>
        <dbReference type="ARBA" id="ARBA00004496"/>
    </source>
</evidence>
<dbReference type="InterPro" id="IPR003439">
    <property type="entry name" value="ABC_transporter-like_ATP-bd"/>
</dbReference>
<keyword evidence="5" id="KW-0227">DNA damage</keyword>
<feature type="domain" description="ABC transporter" evidence="15">
    <location>
        <begin position="562"/>
        <end position="895"/>
    </location>
</feature>
<dbReference type="Pfam" id="PF17760">
    <property type="entry name" value="UvrA_inter"/>
    <property type="match status" value="1"/>
</dbReference>
<evidence type="ECO:0000313" key="17">
    <source>
        <dbReference type="Proteomes" id="UP000187735"/>
    </source>
</evidence>
<keyword evidence="10" id="KW-0234">DNA repair</keyword>
<feature type="region of interest" description="Disordered" evidence="14">
    <location>
        <begin position="499"/>
        <end position="571"/>
    </location>
</feature>
<evidence type="ECO:0000256" key="4">
    <source>
        <dbReference type="ARBA" id="ARBA00022741"/>
    </source>
</evidence>
<protein>
    <recommendedName>
        <fullName evidence="12">UvrABC system protein A</fullName>
    </recommendedName>
    <alternativeName>
        <fullName evidence="13">Excinuclease ABC subunit A</fullName>
    </alternativeName>
</protein>
<dbReference type="KEGG" id="fmr:Fuma_02462"/>
<sequence length="898" mass="96518">MTATTASQIDAASIVNNAIRIRGARTHNLQNIDVDVPLGKLVVVTGVSGSGKSSLAFDTLFAEGQRRYLESVSVHTRSLLKQFPRPDVDEVSGLPPTVSVDQRVTAAPARSTLAVTTEIYDFLRLLYAKAGVAHCTNCGKPVHSQTVAEVVRQVLQRPERTKLMVLSPMVRGRRGAHKEVLERIGRNGFVRVRVDGELLDISEVPELSARKQHDVDAVIDRIILKDGIEQRLRESIDLAVRESDGTCIVCAQVDGAWEDQLFSTKFSCADCNLSFPTPEPRTFSFNSAWGACEKCEGFGVQGIVEETQDVAVFRKVPCDACGGSRLQPFARSVTFRDHSIADFTSLSVNDALELVRDWEQNTEQSTGESQYGTLVAARTLPDIRQRLECLQRVGVGYLTLNRATRTLSGGEFQRARLGACLGTGLHGACFVLDEPTSGLHPRDTQRLLATLCEIRDAGATVVVVEHDGEVMRAADHLIDLGPGAGIEGGRLVAAAAPGNVATASDSPTAKYLRGEGVGDEDSSGSVKEPQQLPATNSKDARQSTQQQLFPDDAPAGDEAKSGSQPQLTIRNARRNNLQNVTVDIPVQKLVCVTGVSGSGKSSLIMETLLPVATAFVRRDVDSAFALADADCDAIDGLDAFGRVVAVDSSPLSRNRRSCIATYSKLWHDVRKIFARTKTARAKGYDARRFSFNSGDGRCSECKGTGLKDVRMAFLPDATVPCPECLGKRFNAATLAVRFADRDVADVLDMRVDEAVDFFGELQSLRSMLETFRSVGLGYLALGQPASTFSGGEAQRVKLATELAGGRSEPTLFILDEPTVGLHPADVEHLTRLLRSLITAGHSVIVVEHNTDIMNASDWIIDIGPESAMDGGQVVASGTPADVAEAALGLTASFLSAAT</sequence>
<evidence type="ECO:0000256" key="10">
    <source>
        <dbReference type="ARBA" id="ARBA00023204"/>
    </source>
</evidence>
<dbReference type="Gene3D" id="1.20.1580.10">
    <property type="entry name" value="ABC transporter ATPase like domain"/>
    <property type="match status" value="3"/>
</dbReference>
<dbReference type="GO" id="GO:0016887">
    <property type="term" value="F:ATP hydrolysis activity"/>
    <property type="evidence" value="ECO:0007669"/>
    <property type="project" value="InterPro"/>
</dbReference>
<dbReference type="InterPro" id="IPR027417">
    <property type="entry name" value="P-loop_NTPase"/>
</dbReference>
<dbReference type="SUPFAM" id="SSF52540">
    <property type="entry name" value="P-loop containing nucleoside triphosphate hydrolases"/>
    <property type="match status" value="2"/>
</dbReference>
<dbReference type="GO" id="GO:0006281">
    <property type="term" value="P:DNA repair"/>
    <property type="evidence" value="ECO:0007669"/>
    <property type="project" value="UniProtKB-KW"/>
</dbReference>
<name>A0A1P8WFP2_9PLAN</name>
<accession>A0A1P8WFP2</accession>
<evidence type="ECO:0000256" key="9">
    <source>
        <dbReference type="ARBA" id="ARBA00023125"/>
    </source>
</evidence>
<dbReference type="PROSITE" id="PS50893">
    <property type="entry name" value="ABC_TRANSPORTER_2"/>
    <property type="match status" value="2"/>
</dbReference>
<feature type="domain" description="ABC transporter" evidence="15">
    <location>
        <begin position="9"/>
        <end position="507"/>
    </location>
</feature>
<comment type="similarity">
    <text evidence="11">Belongs to the ABC transporter superfamily. UvrA family.</text>
</comment>
<keyword evidence="6" id="KW-0228">DNA excision</keyword>
<dbReference type="AlphaFoldDB" id="A0A1P8WFP2"/>
<dbReference type="GO" id="GO:0005737">
    <property type="term" value="C:cytoplasm"/>
    <property type="evidence" value="ECO:0007669"/>
    <property type="project" value="UniProtKB-SubCell"/>
</dbReference>
<evidence type="ECO:0000256" key="5">
    <source>
        <dbReference type="ARBA" id="ARBA00022763"/>
    </source>
</evidence>
<evidence type="ECO:0000256" key="12">
    <source>
        <dbReference type="ARBA" id="ARBA00039316"/>
    </source>
</evidence>
<keyword evidence="4" id="KW-0547">Nucleotide-binding</keyword>
<keyword evidence="8" id="KW-0267">Excision nuclease</keyword>